<dbReference type="Proteomes" id="UP001454036">
    <property type="component" value="Unassembled WGS sequence"/>
</dbReference>
<feature type="domain" description="Tf2-1-like SH3-like" evidence="1">
    <location>
        <begin position="17"/>
        <end position="69"/>
    </location>
</feature>
<keyword evidence="3" id="KW-1185">Reference proteome</keyword>
<gene>
    <name evidence="2" type="ORF">LIER_05334</name>
</gene>
<comment type="caution">
    <text evidence="2">The sequence shown here is derived from an EMBL/GenBank/DDBJ whole genome shotgun (WGS) entry which is preliminary data.</text>
</comment>
<dbReference type="Pfam" id="PF24626">
    <property type="entry name" value="SH3_Tf2-1"/>
    <property type="match status" value="1"/>
</dbReference>
<evidence type="ECO:0000313" key="3">
    <source>
        <dbReference type="Proteomes" id="UP001454036"/>
    </source>
</evidence>
<organism evidence="2 3">
    <name type="scientific">Lithospermum erythrorhizon</name>
    <name type="common">Purple gromwell</name>
    <name type="synonym">Lithospermum officinale var. erythrorhizon</name>
    <dbReference type="NCBI Taxonomy" id="34254"/>
    <lineage>
        <taxon>Eukaryota</taxon>
        <taxon>Viridiplantae</taxon>
        <taxon>Streptophyta</taxon>
        <taxon>Embryophyta</taxon>
        <taxon>Tracheophyta</taxon>
        <taxon>Spermatophyta</taxon>
        <taxon>Magnoliopsida</taxon>
        <taxon>eudicotyledons</taxon>
        <taxon>Gunneridae</taxon>
        <taxon>Pentapetalae</taxon>
        <taxon>asterids</taxon>
        <taxon>lamiids</taxon>
        <taxon>Boraginales</taxon>
        <taxon>Boraginaceae</taxon>
        <taxon>Boraginoideae</taxon>
        <taxon>Lithospermeae</taxon>
        <taxon>Lithospermum</taxon>
    </lineage>
</organism>
<dbReference type="AlphaFoldDB" id="A0AAV3P4Y9"/>
<dbReference type="InterPro" id="IPR016197">
    <property type="entry name" value="Chromo-like_dom_sf"/>
</dbReference>
<dbReference type="InterPro" id="IPR056924">
    <property type="entry name" value="SH3_Tf2-1"/>
</dbReference>
<sequence length="215" mass="24930">MKRFADHSRTDRTFKVGEQVYLKLQPYRQNSVALRKNLKLVAKYYGPFEVLEKIGPVAYRIKLSEAPKSIQFFMCHYSRRMSRGSYKQLIVEKCEDFLVATVVTSIVSGGHDGGSRCRWVLNPNTNVLPTQLPNGSFPIYPLAILNKRTIKRAGTHIYQVLIQWNHSTPQEATWEDYYTIWKKYPAFLGVKKKLRGGECHENNQEQQTMRQALEA</sequence>
<dbReference type="SUPFAM" id="SSF54160">
    <property type="entry name" value="Chromo domain-like"/>
    <property type="match status" value="1"/>
</dbReference>
<accession>A0AAV3P4Y9</accession>
<proteinExistence type="predicted"/>
<protein>
    <recommendedName>
        <fullName evidence="1">Tf2-1-like SH3-like domain-containing protein</fullName>
    </recommendedName>
</protein>
<evidence type="ECO:0000313" key="2">
    <source>
        <dbReference type="EMBL" id="GAA0145053.1"/>
    </source>
</evidence>
<evidence type="ECO:0000259" key="1">
    <source>
        <dbReference type="Pfam" id="PF24626"/>
    </source>
</evidence>
<name>A0AAV3P4Y9_LITER</name>
<reference evidence="2 3" key="1">
    <citation type="submission" date="2024-01" db="EMBL/GenBank/DDBJ databases">
        <title>The complete chloroplast genome sequence of Lithospermum erythrorhizon: insights into the phylogenetic relationship among Boraginaceae species and the maternal lineages of purple gromwells.</title>
        <authorList>
            <person name="Okada T."/>
            <person name="Watanabe K."/>
        </authorList>
    </citation>
    <scope>NUCLEOTIDE SEQUENCE [LARGE SCALE GENOMIC DNA]</scope>
</reference>
<dbReference type="EMBL" id="BAABME010000730">
    <property type="protein sequence ID" value="GAA0145053.1"/>
    <property type="molecule type" value="Genomic_DNA"/>
</dbReference>